<gene>
    <name evidence="1" type="ORF">H6G05_24610</name>
</gene>
<dbReference type="EMBL" id="JACJQY010000081">
    <property type="protein sequence ID" value="MBD2320003.1"/>
    <property type="molecule type" value="Genomic_DNA"/>
</dbReference>
<proteinExistence type="predicted"/>
<organism evidence="1 2">
    <name type="scientific">Phormidium tenue FACHB-1050</name>
    <dbReference type="NCBI Taxonomy" id="2692857"/>
    <lineage>
        <taxon>Bacteria</taxon>
        <taxon>Bacillati</taxon>
        <taxon>Cyanobacteriota</taxon>
        <taxon>Cyanophyceae</taxon>
        <taxon>Oscillatoriophycideae</taxon>
        <taxon>Oscillatoriales</taxon>
        <taxon>Oscillatoriaceae</taxon>
        <taxon>Phormidium</taxon>
    </lineage>
</organism>
<evidence type="ECO:0000313" key="2">
    <source>
        <dbReference type="Proteomes" id="UP000618445"/>
    </source>
</evidence>
<keyword evidence="2" id="KW-1185">Reference proteome</keyword>
<accession>A0ABR8CGZ6</accession>
<sequence length="157" mass="17850">MDTKNISYIKNVSNDKGWAYAEHPVSSYFLLHFHRREDSPTVEHHALSLPKGSVIILSQNPPFGTVRYLTHVVELVNDGIEDQPQWKNGEDFGILRWVKVLWAANFSDTSNIPVDSEVLKANWGWFDTKAKSLNSPNLMTQWGDINSLRTHLGSIFG</sequence>
<comment type="caution">
    <text evidence="1">The sequence shown here is derived from an EMBL/GenBank/DDBJ whole genome shotgun (WGS) entry which is preliminary data.</text>
</comment>
<name>A0ABR8CGZ6_9CYAN</name>
<evidence type="ECO:0000313" key="1">
    <source>
        <dbReference type="EMBL" id="MBD2320003.1"/>
    </source>
</evidence>
<reference evidence="1 2" key="1">
    <citation type="journal article" date="2020" name="ISME J.">
        <title>Comparative genomics reveals insights into cyanobacterial evolution and habitat adaptation.</title>
        <authorList>
            <person name="Chen M.Y."/>
            <person name="Teng W.K."/>
            <person name="Zhao L."/>
            <person name="Hu C.X."/>
            <person name="Zhou Y.K."/>
            <person name="Han B.P."/>
            <person name="Song L.R."/>
            <person name="Shu W.S."/>
        </authorList>
    </citation>
    <scope>NUCLEOTIDE SEQUENCE [LARGE SCALE GENOMIC DNA]</scope>
    <source>
        <strain evidence="1 2">FACHB-1050</strain>
    </source>
</reference>
<protein>
    <submittedName>
        <fullName evidence="1">Uncharacterized protein</fullName>
    </submittedName>
</protein>
<dbReference type="RefSeq" id="WP_190582565.1">
    <property type="nucleotide sequence ID" value="NZ_CAWPQU010000080.1"/>
</dbReference>
<dbReference type="Proteomes" id="UP000618445">
    <property type="component" value="Unassembled WGS sequence"/>
</dbReference>